<feature type="region of interest" description="Disordered" evidence="1">
    <location>
        <begin position="1"/>
        <end position="26"/>
    </location>
</feature>
<proteinExistence type="predicted"/>
<reference evidence="2 3" key="1">
    <citation type="submission" date="2021-06" db="EMBL/GenBank/DDBJ databases">
        <title>Caerostris extrusa draft genome.</title>
        <authorList>
            <person name="Kono N."/>
            <person name="Arakawa K."/>
        </authorList>
    </citation>
    <scope>NUCLEOTIDE SEQUENCE [LARGE SCALE GENOMIC DNA]</scope>
</reference>
<evidence type="ECO:0000313" key="3">
    <source>
        <dbReference type="Proteomes" id="UP001054945"/>
    </source>
</evidence>
<name>A0AAV4NG83_CAEEX</name>
<protein>
    <submittedName>
        <fullName evidence="2">Uncharacterized protein</fullName>
    </submittedName>
</protein>
<comment type="caution">
    <text evidence="2">The sequence shown here is derived from an EMBL/GenBank/DDBJ whole genome shotgun (WGS) entry which is preliminary data.</text>
</comment>
<evidence type="ECO:0000313" key="2">
    <source>
        <dbReference type="EMBL" id="GIX82362.1"/>
    </source>
</evidence>
<organism evidence="2 3">
    <name type="scientific">Caerostris extrusa</name>
    <name type="common">Bark spider</name>
    <name type="synonym">Caerostris bankana</name>
    <dbReference type="NCBI Taxonomy" id="172846"/>
    <lineage>
        <taxon>Eukaryota</taxon>
        <taxon>Metazoa</taxon>
        <taxon>Ecdysozoa</taxon>
        <taxon>Arthropoda</taxon>
        <taxon>Chelicerata</taxon>
        <taxon>Arachnida</taxon>
        <taxon>Araneae</taxon>
        <taxon>Araneomorphae</taxon>
        <taxon>Entelegynae</taxon>
        <taxon>Araneoidea</taxon>
        <taxon>Araneidae</taxon>
        <taxon>Caerostris</taxon>
    </lineage>
</organism>
<keyword evidence="3" id="KW-1185">Reference proteome</keyword>
<gene>
    <name evidence="2" type="ORF">CEXT_613791</name>
</gene>
<dbReference type="AlphaFoldDB" id="A0AAV4NG83"/>
<dbReference type="Proteomes" id="UP001054945">
    <property type="component" value="Unassembled WGS sequence"/>
</dbReference>
<sequence>MSDETIPDSDGIPDSNGSIPEFITREELTPKSPTFITGRWAVHEVGRSSEEKYERALLLIKLSVQSSEPTSRDETDPTSNDVALAEAQNLNKMTNSAVIKEWKLHSLNGVLLLAASERMIATRKRIGL</sequence>
<evidence type="ECO:0000256" key="1">
    <source>
        <dbReference type="SAM" id="MobiDB-lite"/>
    </source>
</evidence>
<accession>A0AAV4NG83</accession>
<dbReference type="EMBL" id="BPLR01003231">
    <property type="protein sequence ID" value="GIX82362.1"/>
    <property type="molecule type" value="Genomic_DNA"/>
</dbReference>